<comment type="caution">
    <text evidence="1">The sequence shown here is derived from an EMBL/GenBank/DDBJ whole genome shotgun (WGS) entry which is preliminary data.</text>
</comment>
<gene>
    <name evidence="1" type="ORF">QM089_12085</name>
</gene>
<dbReference type="RefSeq" id="WP_317519916.1">
    <property type="nucleotide sequence ID" value="NZ_JASGOQ010000001.1"/>
</dbReference>
<proteinExistence type="predicted"/>
<reference evidence="1" key="1">
    <citation type="submission" date="2023-05" db="EMBL/GenBank/DDBJ databases">
        <title>Colonisation of extended spectrum b-lactamase- and carbapenemase-producing bacteria on hospital surfaces from low- and middle-income countries.</title>
        <authorList>
            <person name="Nieto-Rosado M."/>
            <person name="Sands K."/>
            <person name="Iregbu K."/>
            <person name="Zahra R."/>
            <person name="Mazarati J.B."/>
            <person name="Mehtar S."/>
            <person name="Barnards-Group B."/>
            <person name="Walsh T.R."/>
        </authorList>
    </citation>
    <scope>NUCLEOTIDE SEQUENCE</scope>
    <source>
        <strain evidence="1">PP-E493</strain>
    </source>
</reference>
<sequence>MKLLYISKFPKKKDGGSVVSNQFFSLLSSLTHFSSLLKFEISSYTSNLKRFFSLFILRGFGLSYAQERQIVDLISANNLSHVWIDGSTYGWLVRLIAKKTNAKIFVFHHNVEFKYTIERIKSGEYIHVLFLLNTYINECLSIKYADNIVVMNDRDIKNIHKLYPTQSSDLKATIIPLPLKDRCAGMLFNTKPTSLSKLIFIGSNFYANRFGIKWFVENVIDSVENELLIIGQGMDSSLGINHPRVTIVGEVDNVDEYYVDSSIVISPIFHGSGMKTKTAEAFMFNMYFLGTDESLVGYDVDGCSSVFRCNTADEFINSIKLLTQSVYKPSDSRKVYLQSNTLEVSQRILLQSFQDKGALN</sequence>
<name>A0AAE4TL49_9GAMM</name>
<evidence type="ECO:0000313" key="2">
    <source>
        <dbReference type="Proteomes" id="UP001187859"/>
    </source>
</evidence>
<dbReference type="AlphaFoldDB" id="A0AAE4TL49"/>
<accession>A0AAE4TL49</accession>
<dbReference type="Pfam" id="PF13692">
    <property type="entry name" value="Glyco_trans_1_4"/>
    <property type="match status" value="1"/>
</dbReference>
<protein>
    <submittedName>
        <fullName evidence="1">Glycosyltransferase family 4 protein</fullName>
    </submittedName>
</protein>
<dbReference type="EMBL" id="JASGOQ010000001">
    <property type="protein sequence ID" value="MDV5390967.1"/>
    <property type="molecule type" value="Genomic_DNA"/>
</dbReference>
<evidence type="ECO:0000313" key="1">
    <source>
        <dbReference type="EMBL" id="MDV5390967.1"/>
    </source>
</evidence>
<dbReference type="Proteomes" id="UP001187859">
    <property type="component" value="Unassembled WGS sequence"/>
</dbReference>
<dbReference type="SUPFAM" id="SSF53756">
    <property type="entry name" value="UDP-Glycosyltransferase/glycogen phosphorylase"/>
    <property type="match status" value="1"/>
</dbReference>
<organism evidence="1 2">
    <name type="scientific">Shewanella xiamenensis</name>
    <dbReference type="NCBI Taxonomy" id="332186"/>
    <lineage>
        <taxon>Bacteria</taxon>
        <taxon>Pseudomonadati</taxon>
        <taxon>Pseudomonadota</taxon>
        <taxon>Gammaproteobacteria</taxon>
        <taxon>Alteromonadales</taxon>
        <taxon>Shewanellaceae</taxon>
        <taxon>Shewanella</taxon>
    </lineage>
</organism>